<name>A0A7V8U8Y9_9SPHN</name>
<protein>
    <recommendedName>
        <fullName evidence="3">tRNA (N(6)-L-threonylcarbamoyladenosine(37)-C(2))-methylthiotransferase</fullName>
        <ecNumber evidence="3">2.8.4.5</ecNumber>
    </recommendedName>
    <alternativeName>
        <fullName evidence="10">tRNA-t(6)A37 methylthiotransferase</fullName>
    </alternativeName>
</protein>
<comment type="function">
    <text evidence="2">Catalyzes the methylthiolation of N6-threonylcarbamoyladenosine (t(6)A), leading to the formation of 2-methylthio-N6-threonylcarbamoyladenosine (ms(2)t(6)A) at position 37 in tRNAs that read codons beginning with adenine.</text>
</comment>
<evidence type="ECO:0000256" key="7">
    <source>
        <dbReference type="ARBA" id="ARBA00022723"/>
    </source>
</evidence>
<evidence type="ECO:0000256" key="2">
    <source>
        <dbReference type="ARBA" id="ARBA00002399"/>
    </source>
</evidence>
<dbReference type="GO" id="GO:0035598">
    <property type="term" value="F:tRNA (N(6)-L-threonylcarbamoyladenosine(37)-C(2))-methylthiotransferase activity"/>
    <property type="evidence" value="ECO:0007669"/>
    <property type="project" value="UniProtKB-EC"/>
</dbReference>
<dbReference type="GO" id="GO:0051539">
    <property type="term" value="F:4 iron, 4 sulfur cluster binding"/>
    <property type="evidence" value="ECO:0007669"/>
    <property type="project" value="UniProtKB-KW"/>
</dbReference>
<dbReference type="PROSITE" id="PS01278">
    <property type="entry name" value="MTTASE_RADICAL"/>
    <property type="match status" value="1"/>
</dbReference>
<keyword evidence="6" id="KW-0949">S-adenosyl-L-methionine</keyword>
<comment type="caution">
    <text evidence="15">The sequence shown here is derived from an EMBL/GenBank/DDBJ whole genome shotgun (WGS) entry which is preliminary data.</text>
</comment>
<keyword evidence="5 15" id="KW-0808">Transferase</keyword>
<evidence type="ECO:0000313" key="16">
    <source>
        <dbReference type="Proteomes" id="UP000589292"/>
    </source>
</evidence>
<dbReference type="PROSITE" id="PS51449">
    <property type="entry name" value="MTTASE_N"/>
    <property type="match status" value="1"/>
</dbReference>
<evidence type="ECO:0000256" key="10">
    <source>
        <dbReference type="ARBA" id="ARBA00031213"/>
    </source>
</evidence>
<evidence type="ECO:0000256" key="1">
    <source>
        <dbReference type="ARBA" id="ARBA00001966"/>
    </source>
</evidence>
<evidence type="ECO:0000256" key="3">
    <source>
        <dbReference type="ARBA" id="ARBA00013273"/>
    </source>
</evidence>
<dbReference type="EMBL" id="VDES01000002">
    <property type="protein sequence ID" value="MBA1374855.1"/>
    <property type="molecule type" value="Genomic_DNA"/>
</dbReference>
<evidence type="ECO:0000256" key="5">
    <source>
        <dbReference type="ARBA" id="ARBA00022679"/>
    </source>
</evidence>
<accession>A0A7V8U8Y9</accession>
<keyword evidence="7" id="KW-0479">Metal-binding</keyword>
<dbReference type="SFLD" id="SFLDS00029">
    <property type="entry name" value="Radical_SAM"/>
    <property type="match status" value="1"/>
</dbReference>
<comment type="cofactor">
    <cofactor evidence="1">
        <name>[4Fe-4S] cluster</name>
        <dbReference type="ChEBI" id="CHEBI:49883"/>
    </cofactor>
</comment>
<dbReference type="Proteomes" id="UP000589292">
    <property type="component" value="Unassembled WGS sequence"/>
</dbReference>
<comment type="catalytic activity">
    <reaction evidence="11">
        <text>N(6)-L-threonylcarbamoyladenosine(37) in tRNA + (sulfur carrier)-SH + AH2 + 2 S-adenosyl-L-methionine = 2-methylsulfanyl-N(6)-L-threonylcarbamoyladenosine(37) in tRNA + (sulfur carrier)-H + 5'-deoxyadenosine + L-methionine + A + S-adenosyl-L-homocysteine + 2 H(+)</text>
        <dbReference type="Rhea" id="RHEA:37075"/>
        <dbReference type="Rhea" id="RHEA-COMP:10163"/>
        <dbReference type="Rhea" id="RHEA-COMP:11092"/>
        <dbReference type="Rhea" id="RHEA-COMP:14737"/>
        <dbReference type="Rhea" id="RHEA-COMP:14739"/>
        <dbReference type="ChEBI" id="CHEBI:13193"/>
        <dbReference type="ChEBI" id="CHEBI:15378"/>
        <dbReference type="ChEBI" id="CHEBI:17319"/>
        <dbReference type="ChEBI" id="CHEBI:17499"/>
        <dbReference type="ChEBI" id="CHEBI:29917"/>
        <dbReference type="ChEBI" id="CHEBI:57844"/>
        <dbReference type="ChEBI" id="CHEBI:57856"/>
        <dbReference type="ChEBI" id="CHEBI:59789"/>
        <dbReference type="ChEBI" id="CHEBI:64428"/>
        <dbReference type="ChEBI" id="CHEBI:74418"/>
        <dbReference type="ChEBI" id="CHEBI:74420"/>
        <dbReference type="EC" id="2.8.4.5"/>
    </reaction>
</comment>
<gene>
    <name evidence="15" type="primary">mtaB</name>
    <name evidence="15" type="ORF">FG486_10940</name>
</gene>
<keyword evidence="9" id="KW-0411">Iron-sulfur</keyword>
<evidence type="ECO:0000256" key="9">
    <source>
        <dbReference type="ARBA" id="ARBA00023014"/>
    </source>
</evidence>
<evidence type="ECO:0000256" key="6">
    <source>
        <dbReference type="ARBA" id="ARBA00022691"/>
    </source>
</evidence>
<dbReference type="PANTHER" id="PTHR11918:SF45">
    <property type="entry name" value="THREONYLCARBAMOYLADENOSINE TRNA METHYLTHIOTRANSFERASE"/>
    <property type="match status" value="1"/>
</dbReference>
<dbReference type="InterPro" id="IPR005839">
    <property type="entry name" value="Methylthiotransferase"/>
</dbReference>
<evidence type="ECO:0000256" key="4">
    <source>
        <dbReference type="ARBA" id="ARBA00022485"/>
    </source>
</evidence>
<feature type="domain" description="Radical SAM core" evidence="14">
    <location>
        <begin position="159"/>
        <end position="389"/>
    </location>
</feature>
<dbReference type="NCBIfam" id="TIGR00089">
    <property type="entry name" value="MiaB/RimO family radical SAM methylthiotransferase"/>
    <property type="match status" value="1"/>
</dbReference>
<dbReference type="PANTHER" id="PTHR11918">
    <property type="entry name" value="RADICAL SAM PROTEINS"/>
    <property type="match status" value="1"/>
</dbReference>
<dbReference type="PROSITE" id="PS51918">
    <property type="entry name" value="RADICAL_SAM"/>
    <property type="match status" value="1"/>
</dbReference>
<proteinExistence type="predicted"/>
<sequence length="450" mass="48648">MADTAAPVLAGPEIISMGCRLNIAEGEAMRALLNGRDDVVVINSCAVTNEAVRQTRQAIRKARKARPDAQLVVTGCAAQTDPAMFAAMPEVDRVLGNVEKLSSGKYPLPFVPSEVEGRTREGSETSLDFARELGVVGDRVKVSDIMSVRQTAPHMVTSFAEHARAFVEVQNGCDHRCTFCIIPYGRGNSRSVPAGAVVDAVRALVERGYAEVVLTGVDVTSYGPDLPGSPSLGLLVERVLKLVPELKRLRLSSLDGVEVDDRLFELITGEPRVMPHVHLSLQSGDDMILKRMKRRHSRAQAIALVERMKARRPEIAIGADLIAGFPTEDEAMHANNLSILEACDVVHGHIFPFSPRAGTPAARMPQLDRALVKARAAEMRAAAQARAARWRAALVGSRQQLLVERDGRTGHGENFVRITLPAPDPSHIGRIVPVAITGQSGDMLTAEIET</sequence>
<dbReference type="InterPro" id="IPR023404">
    <property type="entry name" value="rSAM_horseshoe"/>
</dbReference>
<evidence type="ECO:0000259" key="14">
    <source>
        <dbReference type="PROSITE" id="PS51918"/>
    </source>
</evidence>
<dbReference type="SFLD" id="SFLDG01082">
    <property type="entry name" value="B12-binding_domain_containing"/>
    <property type="match status" value="1"/>
</dbReference>
<dbReference type="AlphaFoldDB" id="A0A7V8U8Y9"/>
<dbReference type="RefSeq" id="WP_181267515.1">
    <property type="nucleotide sequence ID" value="NZ_VDES01000002.1"/>
</dbReference>
<evidence type="ECO:0000256" key="8">
    <source>
        <dbReference type="ARBA" id="ARBA00023004"/>
    </source>
</evidence>
<dbReference type="SUPFAM" id="SSF102114">
    <property type="entry name" value="Radical SAM enzymes"/>
    <property type="match status" value="1"/>
</dbReference>
<feature type="domain" description="MTTase N-terminal" evidence="13">
    <location>
        <begin position="10"/>
        <end position="117"/>
    </location>
</feature>
<evidence type="ECO:0000259" key="13">
    <source>
        <dbReference type="PROSITE" id="PS51449"/>
    </source>
</evidence>
<feature type="domain" description="TRAM" evidence="12">
    <location>
        <begin position="392"/>
        <end position="450"/>
    </location>
</feature>
<dbReference type="InterPro" id="IPR002792">
    <property type="entry name" value="TRAM_dom"/>
</dbReference>
<dbReference type="CDD" id="cd01335">
    <property type="entry name" value="Radical_SAM"/>
    <property type="match status" value="1"/>
</dbReference>
<keyword evidence="4" id="KW-0004">4Fe-4S</keyword>
<dbReference type="PROSITE" id="PS50926">
    <property type="entry name" value="TRAM"/>
    <property type="match status" value="1"/>
</dbReference>
<dbReference type="Pfam" id="PF00919">
    <property type="entry name" value="UPF0004"/>
    <property type="match status" value="1"/>
</dbReference>
<dbReference type="InterPro" id="IPR058240">
    <property type="entry name" value="rSAM_sf"/>
</dbReference>
<keyword evidence="16" id="KW-1185">Reference proteome</keyword>
<organism evidence="15 16">
    <name type="scientific">Sphingomonas ursincola</name>
    <dbReference type="NCBI Taxonomy" id="56361"/>
    <lineage>
        <taxon>Bacteria</taxon>
        <taxon>Pseudomonadati</taxon>
        <taxon>Pseudomonadota</taxon>
        <taxon>Alphaproteobacteria</taxon>
        <taxon>Sphingomonadales</taxon>
        <taxon>Sphingomonadaceae</taxon>
        <taxon>Sphingomonas</taxon>
    </lineage>
</organism>
<dbReference type="InterPro" id="IPR006638">
    <property type="entry name" value="Elp3/MiaA/NifB-like_rSAM"/>
</dbReference>
<evidence type="ECO:0000259" key="12">
    <source>
        <dbReference type="PROSITE" id="PS50926"/>
    </source>
</evidence>
<dbReference type="InterPro" id="IPR020612">
    <property type="entry name" value="Methylthiotransferase_CS"/>
</dbReference>
<dbReference type="EC" id="2.8.4.5" evidence="3"/>
<dbReference type="Gene3D" id="3.40.50.12160">
    <property type="entry name" value="Methylthiotransferase, N-terminal domain"/>
    <property type="match status" value="1"/>
</dbReference>
<dbReference type="InterPro" id="IPR013848">
    <property type="entry name" value="Methylthiotransferase_N"/>
</dbReference>
<dbReference type="InterPro" id="IPR038135">
    <property type="entry name" value="Methylthiotransferase_N_sf"/>
</dbReference>
<evidence type="ECO:0000313" key="15">
    <source>
        <dbReference type="EMBL" id="MBA1374855.1"/>
    </source>
</evidence>
<reference evidence="15 16" key="1">
    <citation type="journal article" date="1994" name="Int. J. Syst. Bacteriol.">
        <title>Phylogenetic positions of novel aerobic, bacteriochlorophyll a-containing bacteria and description of Roseococcus thiosulfatophilus gen. nov., sp. nov., Erythromicrobium ramosum gen. nov., sp. nov., and Erythrobacter litoralis sp. nov.</title>
        <authorList>
            <person name="Yurkov V."/>
            <person name="Stackebrandt E."/>
            <person name="Holmes A."/>
            <person name="Fuerst J.A."/>
            <person name="Hugenholtz P."/>
            <person name="Golecki J."/>
            <person name="Gad'on N."/>
            <person name="Gorlenko V.M."/>
            <person name="Kompantseva E.I."/>
            <person name="Drews G."/>
        </authorList>
    </citation>
    <scope>NUCLEOTIDE SEQUENCE [LARGE SCALE GENOMIC DNA]</scope>
    <source>
        <strain evidence="15 16">KR-99</strain>
    </source>
</reference>
<dbReference type="NCBIfam" id="TIGR01579">
    <property type="entry name" value="MiaB-like-C"/>
    <property type="match status" value="1"/>
</dbReference>
<dbReference type="InterPro" id="IPR007197">
    <property type="entry name" value="rSAM"/>
</dbReference>
<dbReference type="GO" id="GO:0046872">
    <property type="term" value="F:metal ion binding"/>
    <property type="evidence" value="ECO:0007669"/>
    <property type="project" value="UniProtKB-KW"/>
</dbReference>
<dbReference type="SMART" id="SM00729">
    <property type="entry name" value="Elp3"/>
    <property type="match status" value="1"/>
</dbReference>
<dbReference type="Pfam" id="PF04055">
    <property type="entry name" value="Radical_SAM"/>
    <property type="match status" value="1"/>
</dbReference>
<keyword evidence="8" id="KW-0408">Iron</keyword>
<dbReference type="InterPro" id="IPR006467">
    <property type="entry name" value="MiaB-like_bact"/>
</dbReference>
<evidence type="ECO:0000256" key="11">
    <source>
        <dbReference type="ARBA" id="ARBA00051661"/>
    </source>
</evidence>
<dbReference type="Gene3D" id="3.80.30.20">
    <property type="entry name" value="tm_1862 like domain"/>
    <property type="match status" value="1"/>
</dbReference>